<dbReference type="InterPro" id="IPR012296">
    <property type="entry name" value="Nuclease_put_TT1808"/>
</dbReference>
<gene>
    <name evidence="2" type="ORF">PX52LOC_02776</name>
</gene>
<organism evidence="2 3">
    <name type="scientific">Limnoglobus roseus</name>
    <dbReference type="NCBI Taxonomy" id="2598579"/>
    <lineage>
        <taxon>Bacteria</taxon>
        <taxon>Pseudomonadati</taxon>
        <taxon>Planctomycetota</taxon>
        <taxon>Planctomycetia</taxon>
        <taxon>Gemmatales</taxon>
        <taxon>Gemmataceae</taxon>
        <taxon>Limnoglobus</taxon>
    </lineage>
</organism>
<dbReference type="Pfam" id="PF05685">
    <property type="entry name" value="Uma2"/>
    <property type="match status" value="1"/>
</dbReference>
<reference evidence="3" key="1">
    <citation type="submission" date="2019-08" db="EMBL/GenBank/DDBJ databases">
        <title>Limnoglobus roseus gen. nov., sp. nov., a novel freshwater planctomycete with a giant genome from the family Gemmataceae.</title>
        <authorList>
            <person name="Kulichevskaya I.S."/>
            <person name="Naumoff D.G."/>
            <person name="Miroshnikov K."/>
            <person name="Ivanova A."/>
            <person name="Philippov D.A."/>
            <person name="Hakobyan A."/>
            <person name="Rijpstra I.C."/>
            <person name="Sinninghe Damste J.S."/>
            <person name="Liesack W."/>
            <person name="Dedysh S.N."/>
        </authorList>
    </citation>
    <scope>NUCLEOTIDE SEQUENCE [LARGE SCALE GENOMIC DNA]</scope>
    <source>
        <strain evidence="3">PX52</strain>
    </source>
</reference>
<dbReference type="Proteomes" id="UP000324974">
    <property type="component" value="Chromosome"/>
</dbReference>
<dbReference type="RefSeq" id="WP_149110616.1">
    <property type="nucleotide sequence ID" value="NZ_CP042425.1"/>
</dbReference>
<feature type="domain" description="Putative restriction endonuclease" evidence="1">
    <location>
        <begin position="12"/>
        <end position="165"/>
    </location>
</feature>
<keyword evidence="3" id="KW-1185">Reference proteome</keyword>
<dbReference type="SUPFAM" id="SSF52980">
    <property type="entry name" value="Restriction endonuclease-like"/>
    <property type="match status" value="1"/>
</dbReference>
<dbReference type="EMBL" id="CP042425">
    <property type="protein sequence ID" value="QEL15840.1"/>
    <property type="molecule type" value="Genomic_DNA"/>
</dbReference>
<dbReference type="CDD" id="cd06260">
    <property type="entry name" value="DUF820-like"/>
    <property type="match status" value="1"/>
</dbReference>
<dbReference type="KEGG" id="lrs:PX52LOC_02776"/>
<dbReference type="OrthoDB" id="9808428at2"/>
<evidence type="ECO:0000313" key="2">
    <source>
        <dbReference type="EMBL" id="QEL15840.1"/>
    </source>
</evidence>
<dbReference type="InterPro" id="IPR008538">
    <property type="entry name" value="Uma2"/>
</dbReference>
<dbReference type="PANTHER" id="PTHR36558">
    <property type="entry name" value="GLR1098 PROTEIN"/>
    <property type="match status" value="1"/>
</dbReference>
<dbReference type="Gene3D" id="3.90.1570.10">
    <property type="entry name" value="tt1808, chain A"/>
    <property type="match status" value="1"/>
</dbReference>
<dbReference type="InterPro" id="IPR011335">
    <property type="entry name" value="Restrct_endonuc-II-like"/>
</dbReference>
<evidence type="ECO:0000259" key="1">
    <source>
        <dbReference type="Pfam" id="PF05685"/>
    </source>
</evidence>
<accession>A0A5C1AAU0</accession>
<proteinExistence type="predicted"/>
<protein>
    <recommendedName>
        <fullName evidence="1">Putative restriction endonuclease domain-containing protein</fullName>
    </recommendedName>
</protein>
<evidence type="ECO:0000313" key="3">
    <source>
        <dbReference type="Proteomes" id="UP000324974"/>
    </source>
</evidence>
<sequence length="196" mass="21941">MTAVPKRKMTAAEYLEIERKAAFKSEFYNGEMFAMAGASEPHNRVKENLVGELFGRMKGGPCGSYSSDQRVLVDRTGLYTYPDIVIVCGEPAFASEDRSTITNPQVVIEVMSDSTETYDRGTKFRHYRQISSLQVYVLVAQDEARVEQFVRQPDGTWNLQIFADPAGNFTLAKVGATVPLADVYRNVTFPPPEPLR</sequence>
<name>A0A5C1AAU0_9BACT</name>
<dbReference type="AlphaFoldDB" id="A0A5C1AAU0"/>
<dbReference type="PANTHER" id="PTHR36558:SF1">
    <property type="entry name" value="RESTRICTION ENDONUCLEASE DOMAIN-CONTAINING PROTEIN-RELATED"/>
    <property type="match status" value="1"/>
</dbReference>